<evidence type="ECO:0000256" key="1">
    <source>
        <dbReference type="ARBA" id="ARBA00001946"/>
    </source>
</evidence>
<dbReference type="InterPro" id="IPR015797">
    <property type="entry name" value="NUDIX_hydrolase-like_dom_sf"/>
</dbReference>
<dbReference type="InterPro" id="IPR000086">
    <property type="entry name" value="NUDIX_hydrolase_dom"/>
</dbReference>
<proteinExistence type="inferred from homology"/>
<accession>A0A4R2HHP3</accession>
<comment type="caution">
    <text evidence="6">The sequence shown here is derived from an EMBL/GenBank/DDBJ whole genome shotgun (WGS) entry which is preliminary data.</text>
</comment>
<evidence type="ECO:0000259" key="5">
    <source>
        <dbReference type="PROSITE" id="PS51462"/>
    </source>
</evidence>
<keyword evidence="3 4" id="KW-0378">Hydrolase</keyword>
<evidence type="ECO:0000256" key="2">
    <source>
        <dbReference type="ARBA" id="ARBA00005582"/>
    </source>
</evidence>
<dbReference type="InterPro" id="IPR020476">
    <property type="entry name" value="Nudix_hydrolase"/>
</dbReference>
<name>A0A4R2HHP3_9ACTN</name>
<dbReference type="Pfam" id="PF00293">
    <property type="entry name" value="NUDIX"/>
    <property type="match status" value="1"/>
</dbReference>
<dbReference type="PROSITE" id="PS51462">
    <property type="entry name" value="NUDIX"/>
    <property type="match status" value="1"/>
</dbReference>
<dbReference type="AlphaFoldDB" id="A0A4R2HHP3"/>
<dbReference type="Gene3D" id="3.90.79.10">
    <property type="entry name" value="Nucleoside Triphosphate Pyrophosphohydrolase"/>
    <property type="match status" value="1"/>
</dbReference>
<dbReference type="PROSITE" id="PS00893">
    <property type="entry name" value="NUDIX_BOX"/>
    <property type="match status" value="1"/>
</dbReference>
<evidence type="ECO:0000313" key="7">
    <source>
        <dbReference type="Proteomes" id="UP000294508"/>
    </source>
</evidence>
<dbReference type="EMBL" id="SLWN01000007">
    <property type="protein sequence ID" value="TCO26473.1"/>
    <property type="molecule type" value="Genomic_DNA"/>
</dbReference>
<evidence type="ECO:0000256" key="3">
    <source>
        <dbReference type="ARBA" id="ARBA00022801"/>
    </source>
</evidence>
<dbReference type="PRINTS" id="PR00502">
    <property type="entry name" value="NUDIXFAMILY"/>
</dbReference>
<dbReference type="PANTHER" id="PTHR43046">
    <property type="entry name" value="GDP-MANNOSE MANNOSYL HYDROLASE"/>
    <property type="match status" value="1"/>
</dbReference>
<evidence type="ECO:0000256" key="4">
    <source>
        <dbReference type="RuleBase" id="RU003476"/>
    </source>
</evidence>
<dbReference type="InterPro" id="IPR020084">
    <property type="entry name" value="NUDIX_hydrolase_CS"/>
</dbReference>
<sequence length="161" mass="17470">MLTGMLGPMSIPRAVAVVLDTGKVLVIKRYLRHRQAIDCVMCEAAGEVGPDCRGHHYAVLPGGHVEPGETAEEAALRELDEETTLSAKIDRLLWTGSHNGRPAHYFLMADVQGTAELSGDEAAANCQDNSFELLWADLHALEAHRIHPTEIGARLPDLIDA</sequence>
<comment type="cofactor">
    <cofactor evidence="1">
        <name>Mg(2+)</name>
        <dbReference type="ChEBI" id="CHEBI:18420"/>
    </cofactor>
</comment>
<dbReference type="SUPFAM" id="SSF55811">
    <property type="entry name" value="Nudix"/>
    <property type="match status" value="1"/>
</dbReference>
<reference evidence="6 7" key="1">
    <citation type="journal article" date="2015" name="Stand. Genomic Sci.">
        <title>Genomic Encyclopedia of Bacterial and Archaeal Type Strains, Phase III: the genomes of soil and plant-associated and newly described type strains.</title>
        <authorList>
            <person name="Whitman W.B."/>
            <person name="Woyke T."/>
            <person name="Klenk H.P."/>
            <person name="Zhou Y."/>
            <person name="Lilburn T.G."/>
            <person name="Beck B.J."/>
            <person name="De Vos P."/>
            <person name="Vandamme P."/>
            <person name="Eisen J.A."/>
            <person name="Garrity G."/>
            <person name="Hugenholtz P."/>
            <person name="Kyrpides N.C."/>
        </authorList>
    </citation>
    <scope>NUCLEOTIDE SEQUENCE [LARGE SCALE GENOMIC DNA]</scope>
    <source>
        <strain evidence="6 7">VKM Ac-2572</strain>
    </source>
</reference>
<feature type="domain" description="Nudix hydrolase" evidence="5">
    <location>
        <begin position="9"/>
        <end position="159"/>
    </location>
</feature>
<organism evidence="6 7">
    <name type="scientific">Kribbella steppae</name>
    <dbReference type="NCBI Taxonomy" id="2512223"/>
    <lineage>
        <taxon>Bacteria</taxon>
        <taxon>Bacillati</taxon>
        <taxon>Actinomycetota</taxon>
        <taxon>Actinomycetes</taxon>
        <taxon>Propionibacteriales</taxon>
        <taxon>Kribbellaceae</taxon>
        <taxon>Kribbella</taxon>
    </lineage>
</organism>
<protein>
    <submittedName>
        <fullName evidence="6">ADP-ribose pyrophosphatase YjhB (NUDIX family)</fullName>
    </submittedName>
</protein>
<evidence type="ECO:0000313" key="6">
    <source>
        <dbReference type="EMBL" id="TCO26473.1"/>
    </source>
</evidence>
<dbReference type="Proteomes" id="UP000294508">
    <property type="component" value="Unassembled WGS sequence"/>
</dbReference>
<keyword evidence="7" id="KW-1185">Reference proteome</keyword>
<gene>
    <name evidence="6" type="ORF">EV652_107365</name>
</gene>
<dbReference type="GO" id="GO:0016787">
    <property type="term" value="F:hydrolase activity"/>
    <property type="evidence" value="ECO:0007669"/>
    <property type="project" value="UniProtKB-KW"/>
</dbReference>
<comment type="similarity">
    <text evidence="2 4">Belongs to the Nudix hydrolase family.</text>
</comment>
<dbReference type="PANTHER" id="PTHR43046:SF2">
    <property type="entry name" value="8-OXO-DGTP DIPHOSPHATASE-RELATED"/>
    <property type="match status" value="1"/>
</dbReference>